<feature type="repeat" description="ANK" evidence="3">
    <location>
        <begin position="82"/>
        <end position="114"/>
    </location>
</feature>
<gene>
    <name evidence="4" type="ORF">GFH48_38720</name>
</gene>
<dbReference type="AlphaFoldDB" id="A0A5Q0LMS1"/>
<dbReference type="EMBL" id="CP045643">
    <property type="protein sequence ID" value="QFZ78423.1"/>
    <property type="molecule type" value="Genomic_DNA"/>
</dbReference>
<evidence type="ECO:0000313" key="5">
    <source>
        <dbReference type="Proteomes" id="UP000326179"/>
    </source>
</evidence>
<dbReference type="PANTHER" id="PTHR24198:SF165">
    <property type="entry name" value="ANKYRIN REPEAT-CONTAINING PROTEIN-RELATED"/>
    <property type="match status" value="1"/>
</dbReference>
<dbReference type="RefSeq" id="WP_153292598.1">
    <property type="nucleotide sequence ID" value="NZ_CP045643.1"/>
</dbReference>
<evidence type="ECO:0000256" key="1">
    <source>
        <dbReference type="ARBA" id="ARBA00022737"/>
    </source>
</evidence>
<dbReference type="Pfam" id="PF12796">
    <property type="entry name" value="Ank_2"/>
    <property type="match status" value="1"/>
</dbReference>
<dbReference type="Proteomes" id="UP000326179">
    <property type="component" value="Chromosome"/>
</dbReference>
<protein>
    <recommendedName>
        <fullName evidence="6">Ankyrin repeat domain-containing protein</fullName>
    </recommendedName>
</protein>
<sequence length="239" mass="24885">MDFPEPGLAAELVGAIHAGDIGAVRRLISDTPELGTGPLGGPFKSRTALHVVADWPGYYPGGPQMVRLLVVGGADPSARGAGGESPLHWAAGSDDVDVAAALIDCGADIEAPDGSIGTPLDNAIGYACWRVAALLAARGARVDKLWHAAALGMLDRLQELLDAANPTPLEVSQAFWHACCAGQRRAAEHLMARGADLNWVPDYAEGTALDAARGRGTGRDDVIGWLEEQGARQANPERS</sequence>
<evidence type="ECO:0008006" key="6">
    <source>
        <dbReference type="Google" id="ProtNLM"/>
    </source>
</evidence>
<name>A0A5Q0LMS1_9ACTN</name>
<proteinExistence type="predicted"/>
<keyword evidence="2 3" id="KW-0040">ANK repeat</keyword>
<dbReference type="PROSITE" id="PS50297">
    <property type="entry name" value="ANK_REP_REGION"/>
    <property type="match status" value="1"/>
</dbReference>
<dbReference type="PANTHER" id="PTHR24198">
    <property type="entry name" value="ANKYRIN REPEAT AND PROTEIN KINASE DOMAIN-CONTAINING PROTEIN"/>
    <property type="match status" value="1"/>
</dbReference>
<organism evidence="4 5">
    <name type="scientific">Streptomyces fagopyri</name>
    <dbReference type="NCBI Taxonomy" id="2662397"/>
    <lineage>
        <taxon>Bacteria</taxon>
        <taxon>Bacillati</taxon>
        <taxon>Actinomycetota</taxon>
        <taxon>Actinomycetes</taxon>
        <taxon>Kitasatosporales</taxon>
        <taxon>Streptomycetaceae</taxon>
        <taxon>Streptomyces</taxon>
    </lineage>
</organism>
<dbReference type="PROSITE" id="PS50088">
    <property type="entry name" value="ANK_REPEAT"/>
    <property type="match status" value="1"/>
</dbReference>
<reference evidence="4 5" key="1">
    <citation type="submission" date="2019-10" db="EMBL/GenBank/DDBJ databases">
        <title>A novel species.</title>
        <authorList>
            <person name="Gao J."/>
        </authorList>
    </citation>
    <scope>NUCLEOTIDE SEQUENCE [LARGE SCALE GENOMIC DNA]</scope>
    <source>
        <strain evidence="4 5">QMT-28</strain>
    </source>
</reference>
<evidence type="ECO:0000313" key="4">
    <source>
        <dbReference type="EMBL" id="QFZ78423.1"/>
    </source>
</evidence>
<dbReference type="SMART" id="SM00248">
    <property type="entry name" value="ANK"/>
    <property type="match status" value="3"/>
</dbReference>
<accession>A0A5Q0LMS1</accession>
<evidence type="ECO:0000256" key="2">
    <source>
        <dbReference type="ARBA" id="ARBA00023043"/>
    </source>
</evidence>
<evidence type="ECO:0000256" key="3">
    <source>
        <dbReference type="PROSITE-ProRule" id="PRU00023"/>
    </source>
</evidence>
<dbReference type="InterPro" id="IPR036770">
    <property type="entry name" value="Ankyrin_rpt-contain_sf"/>
</dbReference>
<dbReference type="InterPro" id="IPR002110">
    <property type="entry name" value="Ankyrin_rpt"/>
</dbReference>
<dbReference type="Gene3D" id="1.25.40.20">
    <property type="entry name" value="Ankyrin repeat-containing domain"/>
    <property type="match status" value="2"/>
</dbReference>
<keyword evidence="1" id="KW-0677">Repeat</keyword>
<dbReference type="SUPFAM" id="SSF48403">
    <property type="entry name" value="Ankyrin repeat"/>
    <property type="match status" value="1"/>
</dbReference>
<keyword evidence="5" id="KW-1185">Reference proteome</keyword>
<dbReference type="KEGG" id="sfy:GFH48_38720"/>